<gene>
    <name evidence="12" type="primary">mprA_1</name>
    <name evidence="12" type="ORF">CLOSAC_14880</name>
</gene>
<evidence type="ECO:0000256" key="5">
    <source>
        <dbReference type="ARBA" id="ARBA00023125"/>
    </source>
</evidence>
<evidence type="ECO:0000313" key="12">
    <source>
        <dbReference type="EMBL" id="OOM14608.1"/>
    </source>
</evidence>
<evidence type="ECO:0000256" key="7">
    <source>
        <dbReference type="ARBA" id="ARBA00024867"/>
    </source>
</evidence>
<dbReference type="Pfam" id="PF00072">
    <property type="entry name" value="Response_reg"/>
    <property type="match status" value="1"/>
</dbReference>
<evidence type="ECO:0000256" key="8">
    <source>
        <dbReference type="PROSITE-ProRule" id="PRU00169"/>
    </source>
</evidence>
<dbReference type="GO" id="GO:0032993">
    <property type="term" value="C:protein-DNA complex"/>
    <property type="evidence" value="ECO:0007669"/>
    <property type="project" value="TreeGrafter"/>
</dbReference>
<evidence type="ECO:0000256" key="9">
    <source>
        <dbReference type="PROSITE-ProRule" id="PRU01091"/>
    </source>
</evidence>
<feature type="DNA-binding region" description="OmpR/PhoB-type" evidence="9">
    <location>
        <begin position="130"/>
        <end position="229"/>
    </location>
</feature>
<evidence type="ECO:0000256" key="2">
    <source>
        <dbReference type="ARBA" id="ARBA00022553"/>
    </source>
</evidence>
<dbReference type="SMART" id="SM00448">
    <property type="entry name" value="REC"/>
    <property type="match status" value="1"/>
</dbReference>
<accession>A0A1S8NDY0</accession>
<comment type="function">
    <text evidence="7">May play the central regulatory role in sporulation. It may be an element of the effector pathway responsible for the activation of sporulation genes in response to nutritional stress. Spo0A may act in concert with spo0H (a sigma factor) to control the expression of some genes that are critical to the sporulation process.</text>
</comment>
<evidence type="ECO:0000256" key="3">
    <source>
        <dbReference type="ARBA" id="ARBA00023012"/>
    </source>
</evidence>
<name>A0A1S8NDY0_CLOSA</name>
<dbReference type="Gene3D" id="1.10.10.10">
    <property type="entry name" value="Winged helix-like DNA-binding domain superfamily/Winged helix DNA-binding domain"/>
    <property type="match status" value="1"/>
</dbReference>
<comment type="caution">
    <text evidence="12">The sequence shown here is derived from an EMBL/GenBank/DDBJ whole genome shotgun (WGS) entry which is preliminary data.</text>
</comment>
<evidence type="ECO:0000256" key="4">
    <source>
        <dbReference type="ARBA" id="ARBA00023015"/>
    </source>
</evidence>
<dbReference type="SUPFAM" id="SSF52172">
    <property type="entry name" value="CheY-like"/>
    <property type="match status" value="1"/>
</dbReference>
<keyword evidence="5 9" id="KW-0238">DNA-binding</keyword>
<dbReference type="PROSITE" id="PS50110">
    <property type="entry name" value="RESPONSE_REGULATORY"/>
    <property type="match status" value="1"/>
</dbReference>
<dbReference type="InterPro" id="IPR001867">
    <property type="entry name" value="OmpR/PhoB-type_DNA-bd"/>
</dbReference>
<dbReference type="GO" id="GO:0005829">
    <property type="term" value="C:cytosol"/>
    <property type="evidence" value="ECO:0007669"/>
    <property type="project" value="TreeGrafter"/>
</dbReference>
<dbReference type="InterPro" id="IPR011006">
    <property type="entry name" value="CheY-like_superfamily"/>
</dbReference>
<dbReference type="InterPro" id="IPR039420">
    <property type="entry name" value="WalR-like"/>
</dbReference>
<dbReference type="InterPro" id="IPR036388">
    <property type="entry name" value="WH-like_DNA-bd_sf"/>
</dbReference>
<feature type="domain" description="OmpR/PhoB-type" evidence="11">
    <location>
        <begin position="130"/>
        <end position="229"/>
    </location>
</feature>
<dbReference type="GO" id="GO:0000156">
    <property type="term" value="F:phosphorelay response regulator activity"/>
    <property type="evidence" value="ECO:0007669"/>
    <property type="project" value="TreeGrafter"/>
</dbReference>
<dbReference type="PROSITE" id="PS51755">
    <property type="entry name" value="OMPR_PHOB"/>
    <property type="match status" value="1"/>
</dbReference>
<dbReference type="STRING" id="169679.CSACC_20200"/>
<evidence type="ECO:0000256" key="1">
    <source>
        <dbReference type="ARBA" id="ARBA00018672"/>
    </source>
</evidence>
<dbReference type="InterPro" id="IPR001789">
    <property type="entry name" value="Sig_transdc_resp-reg_receiver"/>
</dbReference>
<dbReference type="CDD" id="cd00383">
    <property type="entry name" value="trans_reg_C"/>
    <property type="match status" value="1"/>
</dbReference>
<proteinExistence type="predicted"/>
<dbReference type="EMBL" id="LZYZ01000002">
    <property type="protein sequence ID" value="OOM14608.1"/>
    <property type="molecule type" value="Genomic_DNA"/>
</dbReference>
<dbReference type="PANTHER" id="PTHR48111">
    <property type="entry name" value="REGULATOR OF RPOS"/>
    <property type="match status" value="1"/>
</dbReference>
<dbReference type="FunFam" id="1.10.10.10:FF:000018">
    <property type="entry name" value="DNA-binding response regulator ResD"/>
    <property type="match status" value="1"/>
</dbReference>
<keyword evidence="3" id="KW-0902">Two-component regulatory system</keyword>
<evidence type="ECO:0000256" key="6">
    <source>
        <dbReference type="ARBA" id="ARBA00023163"/>
    </source>
</evidence>
<dbReference type="Pfam" id="PF00486">
    <property type="entry name" value="Trans_reg_C"/>
    <property type="match status" value="1"/>
</dbReference>
<dbReference type="GO" id="GO:0006355">
    <property type="term" value="P:regulation of DNA-templated transcription"/>
    <property type="evidence" value="ECO:0007669"/>
    <property type="project" value="InterPro"/>
</dbReference>
<evidence type="ECO:0000259" key="11">
    <source>
        <dbReference type="PROSITE" id="PS51755"/>
    </source>
</evidence>
<dbReference type="CDD" id="cd17574">
    <property type="entry name" value="REC_OmpR"/>
    <property type="match status" value="1"/>
</dbReference>
<reference evidence="12 13" key="1">
    <citation type="submission" date="2016-05" db="EMBL/GenBank/DDBJ databases">
        <title>Microbial solvent formation.</title>
        <authorList>
            <person name="Poehlein A."/>
            <person name="Montoya Solano J.D."/>
            <person name="Flitsch S."/>
            <person name="Krabben P."/>
            <person name="Duerre P."/>
            <person name="Daniel R."/>
        </authorList>
    </citation>
    <scope>NUCLEOTIDE SEQUENCE [LARGE SCALE GENOMIC DNA]</scope>
    <source>
        <strain evidence="12 13">L1-8</strain>
    </source>
</reference>
<organism evidence="12 13">
    <name type="scientific">Clostridium saccharobutylicum</name>
    <dbReference type="NCBI Taxonomy" id="169679"/>
    <lineage>
        <taxon>Bacteria</taxon>
        <taxon>Bacillati</taxon>
        <taxon>Bacillota</taxon>
        <taxon>Clostridia</taxon>
        <taxon>Eubacteriales</taxon>
        <taxon>Clostridiaceae</taxon>
        <taxon>Clostridium</taxon>
    </lineage>
</organism>
<dbReference type="SMART" id="SM00862">
    <property type="entry name" value="Trans_reg_C"/>
    <property type="match status" value="1"/>
</dbReference>
<dbReference type="Proteomes" id="UP000191154">
    <property type="component" value="Unassembled WGS sequence"/>
</dbReference>
<feature type="domain" description="Response regulatory" evidence="10">
    <location>
        <begin position="6"/>
        <end position="119"/>
    </location>
</feature>
<sequence length="229" mass="26468">MIMREKILIIEDDIEICNLLKEFLEENGYDIKTANTGINGMRELKNAVYNLVILDLMLPFKSGDEILRELRSFSNIPVIILSAKDMIHTKVDLLRLGADDYVTKPFDLNEVLARIESNLRRCSSDTNIEKLNLTYKDITLNQEEKKVIVNGNTLVLTSKEYGILLLLLSHPQKVFSKANLFESIWNEEYFSEDNTLNVHISNIRNKLKSANPNEEYIETIWGMGYKLHE</sequence>
<dbReference type="Gene3D" id="6.10.250.690">
    <property type="match status" value="1"/>
</dbReference>
<feature type="modified residue" description="4-aspartylphosphate" evidence="8">
    <location>
        <position position="55"/>
    </location>
</feature>
<protein>
    <recommendedName>
        <fullName evidence="1">Stage 0 sporulation protein A homolog</fullName>
    </recommendedName>
</protein>
<dbReference type="PANTHER" id="PTHR48111:SF2">
    <property type="entry name" value="RESPONSE REGULATOR SAER"/>
    <property type="match status" value="1"/>
</dbReference>
<keyword evidence="6" id="KW-0804">Transcription</keyword>
<dbReference type="Gene3D" id="3.40.50.2300">
    <property type="match status" value="1"/>
</dbReference>
<dbReference type="AlphaFoldDB" id="A0A1S8NDY0"/>
<keyword evidence="2 8" id="KW-0597">Phosphoprotein</keyword>
<evidence type="ECO:0000313" key="13">
    <source>
        <dbReference type="Proteomes" id="UP000191154"/>
    </source>
</evidence>
<keyword evidence="4" id="KW-0805">Transcription regulation</keyword>
<evidence type="ECO:0000259" key="10">
    <source>
        <dbReference type="PROSITE" id="PS50110"/>
    </source>
</evidence>
<dbReference type="GO" id="GO:0000976">
    <property type="term" value="F:transcription cis-regulatory region binding"/>
    <property type="evidence" value="ECO:0007669"/>
    <property type="project" value="TreeGrafter"/>
</dbReference>